<reference evidence="2 3" key="1">
    <citation type="submission" date="2020-08" db="EMBL/GenBank/DDBJ databases">
        <title>Genomic Encyclopedia of Type Strains, Phase IV (KMG-V): Genome sequencing to study the core and pangenomes of soil and plant-associated prokaryotes.</title>
        <authorList>
            <person name="Whitman W."/>
        </authorList>
    </citation>
    <scope>NUCLEOTIDE SEQUENCE [LARGE SCALE GENOMIC DNA]</scope>
    <source>
        <strain evidence="2 3">SEMIA 4087</strain>
    </source>
</reference>
<accession>A0ABR6IJT9</accession>
<protein>
    <submittedName>
        <fullName evidence="2">Uncharacterized protein</fullName>
    </submittedName>
</protein>
<evidence type="ECO:0000256" key="1">
    <source>
        <dbReference type="SAM" id="MobiDB-lite"/>
    </source>
</evidence>
<dbReference type="Proteomes" id="UP000551353">
    <property type="component" value="Unassembled WGS sequence"/>
</dbReference>
<keyword evidence="3" id="KW-1185">Reference proteome</keyword>
<name>A0ABR6IJT9_9HYPH</name>
<evidence type="ECO:0000313" key="2">
    <source>
        <dbReference type="EMBL" id="MBB4228132.1"/>
    </source>
</evidence>
<feature type="region of interest" description="Disordered" evidence="1">
    <location>
        <begin position="24"/>
        <end position="48"/>
    </location>
</feature>
<gene>
    <name evidence="2" type="ORF">GGD56_001958</name>
</gene>
<comment type="caution">
    <text evidence="2">The sequence shown here is derived from an EMBL/GenBank/DDBJ whole genome shotgun (WGS) entry which is preliminary data.</text>
</comment>
<evidence type="ECO:0000313" key="3">
    <source>
        <dbReference type="Proteomes" id="UP000551353"/>
    </source>
</evidence>
<proteinExistence type="predicted"/>
<feature type="compositionally biased region" description="Basic and acidic residues" evidence="1">
    <location>
        <begin position="30"/>
        <end position="48"/>
    </location>
</feature>
<dbReference type="EMBL" id="JACIFX010000002">
    <property type="protein sequence ID" value="MBB4228132.1"/>
    <property type="molecule type" value="Genomic_DNA"/>
</dbReference>
<organism evidence="2 3">
    <name type="scientific">Rhizobium mongolense</name>
    <dbReference type="NCBI Taxonomy" id="57676"/>
    <lineage>
        <taxon>Bacteria</taxon>
        <taxon>Pseudomonadati</taxon>
        <taxon>Pseudomonadota</taxon>
        <taxon>Alphaproteobacteria</taxon>
        <taxon>Hyphomicrobiales</taxon>
        <taxon>Rhizobiaceae</taxon>
        <taxon>Rhizobium/Agrobacterium group</taxon>
        <taxon>Rhizobium</taxon>
    </lineage>
</organism>
<sequence length="48" mass="5097">MGSAAVPHPPEQLIAANELVIEGSSGMAHQQRDKQAGTEAVRRAKDSR</sequence>